<dbReference type="AlphaFoldDB" id="A0A816IZA4"/>
<name>A0A816IZA4_BRANA</name>
<protein>
    <submittedName>
        <fullName evidence="2">(rape) hypothetical protein</fullName>
    </submittedName>
</protein>
<accession>A0A816IZA4</accession>
<dbReference type="EMBL" id="HG994373">
    <property type="protein sequence ID" value="CAF1757657.1"/>
    <property type="molecule type" value="Genomic_DNA"/>
</dbReference>
<dbReference type="Proteomes" id="UP001295469">
    <property type="component" value="Chromosome C09"/>
</dbReference>
<reference evidence="2" key="1">
    <citation type="submission" date="2021-01" db="EMBL/GenBank/DDBJ databases">
        <authorList>
            <consortium name="Genoscope - CEA"/>
            <person name="William W."/>
        </authorList>
    </citation>
    <scope>NUCLEOTIDE SEQUENCE</scope>
</reference>
<feature type="chain" id="PRO_5032408719" evidence="1">
    <location>
        <begin position="19"/>
        <end position="46"/>
    </location>
</feature>
<evidence type="ECO:0000313" key="2">
    <source>
        <dbReference type="EMBL" id="CAF1757657.1"/>
    </source>
</evidence>
<evidence type="ECO:0000256" key="1">
    <source>
        <dbReference type="SAM" id="SignalP"/>
    </source>
</evidence>
<proteinExistence type="predicted"/>
<sequence length="46" mass="5473">MCLWLLLVPFNRISLLSSRSAFTHSMWLVLKCWSLRRSVFRLGFSL</sequence>
<organism evidence="2">
    <name type="scientific">Brassica napus</name>
    <name type="common">Rape</name>
    <dbReference type="NCBI Taxonomy" id="3708"/>
    <lineage>
        <taxon>Eukaryota</taxon>
        <taxon>Viridiplantae</taxon>
        <taxon>Streptophyta</taxon>
        <taxon>Embryophyta</taxon>
        <taxon>Tracheophyta</taxon>
        <taxon>Spermatophyta</taxon>
        <taxon>Magnoliopsida</taxon>
        <taxon>eudicotyledons</taxon>
        <taxon>Gunneridae</taxon>
        <taxon>Pentapetalae</taxon>
        <taxon>rosids</taxon>
        <taxon>malvids</taxon>
        <taxon>Brassicales</taxon>
        <taxon>Brassicaceae</taxon>
        <taxon>Brassiceae</taxon>
        <taxon>Brassica</taxon>
    </lineage>
</organism>
<feature type="signal peptide" evidence="1">
    <location>
        <begin position="1"/>
        <end position="18"/>
    </location>
</feature>
<gene>
    <name evidence="2" type="ORF">DARMORV10_C09P43650.1</name>
</gene>
<keyword evidence="1" id="KW-0732">Signal</keyword>